<evidence type="ECO:0000313" key="5">
    <source>
        <dbReference type="Proteomes" id="UP000026960"/>
    </source>
</evidence>
<evidence type="ECO:0000313" key="4">
    <source>
        <dbReference type="EnsemblPlants" id="OBART05G26510.1"/>
    </source>
</evidence>
<dbReference type="EnsemblPlants" id="OBART05G26510.1">
    <property type="protein sequence ID" value="OBART05G26510.1"/>
    <property type="gene ID" value="OBART05G26510"/>
</dbReference>
<sequence length="441" mass="47349">MAVEQTTQSFPESAPDPRYRIAGGGFLPPSQVPTAFSSGARRRCGPRLLVPLPRLLRAPGNPSATAGTRVGATPLCPRISGPAGGARCGPARVGLGWVGLDLGAGQCELCCCCCCAGGMRWCGLRLLPLVCLLVIAAAAEEDKTNILQADKNNDNNIAHSDGGKTGRHDETNPNTVHHDEGKNDPDGNNKKDKSTEVISTAKYAAAVHHVDKDISTAKSSHVTDFSQDPLIKGCDPSHTCVIENKKFIACLKVPGEDSSALSLLMDNKGMDPLYVGITTPEFVTSAEDTIHVQANDHNETQVTIFNNGAPNMTIILRVAEETCNISIHRAIAREISQVMPMRLTSKYMLVPVFLLIGAVVACIKLRRRGIQDGGPAYQKLDAAELPLSTGGKKEADQSDQWDDNWGDEWDDEAPLTPTRHMPNLSSKGLASRRSTKDGWKD</sequence>
<keyword evidence="5" id="KW-1185">Reference proteome</keyword>
<feature type="region of interest" description="Disordered" evidence="1">
    <location>
        <begin position="1"/>
        <end position="23"/>
    </location>
</feature>
<proteinExistence type="predicted"/>
<organism evidence="4">
    <name type="scientific">Oryza barthii</name>
    <dbReference type="NCBI Taxonomy" id="65489"/>
    <lineage>
        <taxon>Eukaryota</taxon>
        <taxon>Viridiplantae</taxon>
        <taxon>Streptophyta</taxon>
        <taxon>Embryophyta</taxon>
        <taxon>Tracheophyta</taxon>
        <taxon>Spermatophyta</taxon>
        <taxon>Magnoliopsida</taxon>
        <taxon>Liliopsida</taxon>
        <taxon>Poales</taxon>
        <taxon>Poaceae</taxon>
        <taxon>BOP clade</taxon>
        <taxon>Oryzoideae</taxon>
        <taxon>Oryzeae</taxon>
        <taxon>Oryzinae</taxon>
        <taxon>Oryza</taxon>
    </lineage>
</organism>
<dbReference type="Gramene" id="OBART05G26510.1">
    <property type="protein sequence ID" value="OBART05G26510.1"/>
    <property type="gene ID" value="OBART05G26510"/>
</dbReference>
<protein>
    <recommendedName>
        <fullName evidence="3">DUF7356 domain-containing protein</fullName>
    </recommendedName>
</protein>
<dbReference type="AlphaFoldDB" id="A0A0D3GB28"/>
<keyword evidence="2" id="KW-0812">Transmembrane</keyword>
<dbReference type="Pfam" id="PF24053">
    <property type="entry name" value="DUF7356"/>
    <property type="match status" value="1"/>
</dbReference>
<dbReference type="eggNOG" id="ENOG502RIWN">
    <property type="taxonomic scope" value="Eukaryota"/>
</dbReference>
<reference evidence="4" key="1">
    <citation type="journal article" date="2009" name="Rice">
        <title>De Novo Next Generation Sequencing of Plant Genomes.</title>
        <authorList>
            <person name="Rounsley S."/>
            <person name="Marri P.R."/>
            <person name="Yu Y."/>
            <person name="He R."/>
            <person name="Sisneros N."/>
            <person name="Goicoechea J.L."/>
            <person name="Lee S.J."/>
            <person name="Angelova A."/>
            <person name="Kudrna D."/>
            <person name="Luo M."/>
            <person name="Affourtit J."/>
            <person name="Desany B."/>
            <person name="Knight J."/>
            <person name="Niazi F."/>
            <person name="Egholm M."/>
            <person name="Wing R.A."/>
        </authorList>
    </citation>
    <scope>NUCLEOTIDE SEQUENCE [LARGE SCALE GENOMIC DNA]</scope>
    <source>
        <strain evidence="4">cv. IRGC 105608</strain>
    </source>
</reference>
<keyword evidence="2" id="KW-1133">Transmembrane helix</keyword>
<feature type="compositionally biased region" description="Basic and acidic residues" evidence="1">
    <location>
        <begin position="161"/>
        <end position="194"/>
    </location>
</feature>
<dbReference type="PANTHER" id="PTHR34200">
    <property type="entry name" value="DENTIN SIALOPHOSPHOPROTEIN-LIKE ISOFORM X1"/>
    <property type="match status" value="1"/>
</dbReference>
<keyword evidence="2" id="KW-0472">Membrane</keyword>
<evidence type="ECO:0000256" key="2">
    <source>
        <dbReference type="SAM" id="Phobius"/>
    </source>
</evidence>
<feature type="transmembrane region" description="Helical" evidence="2">
    <location>
        <begin position="347"/>
        <end position="365"/>
    </location>
</feature>
<dbReference type="InterPro" id="IPR055780">
    <property type="entry name" value="DUF7356"/>
</dbReference>
<feature type="region of interest" description="Disordered" evidence="1">
    <location>
        <begin position="388"/>
        <end position="441"/>
    </location>
</feature>
<dbReference type="PANTHER" id="PTHR34200:SF8">
    <property type="entry name" value="TRANSMEMBRANE PROTEIN"/>
    <property type="match status" value="1"/>
</dbReference>
<dbReference type="STRING" id="65489.A0A0D3GB28"/>
<feature type="region of interest" description="Disordered" evidence="1">
    <location>
        <begin position="150"/>
        <end position="194"/>
    </location>
</feature>
<feature type="compositionally biased region" description="Acidic residues" evidence="1">
    <location>
        <begin position="397"/>
        <end position="413"/>
    </location>
</feature>
<reference evidence="4" key="2">
    <citation type="submission" date="2015-03" db="UniProtKB">
        <authorList>
            <consortium name="EnsemblPlants"/>
        </authorList>
    </citation>
    <scope>IDENTIFICATION</scope>
</reference>
<dbReference type="Proteomes" id="UP000026960">
    <property type="component" value="Chromosome 5"/>
</dbReference>
<evidence type="ECO:0000259" key="3">
    <source>
        <dbReference type="Pfam" id="PF24053"/>
    </source>
</evidence>
<accession>A0A0D3GB28</accession>
<dbReference type="HOGENOM" id="CLU_057604_0_0_1"/>
<feature type="compositionally biased region" description="Polar residues" evidence="1">
    <location>
        <begin position="1"/>
        <end position="11"/>
    </location>
</feature>
<dbReference type="PaxDb" id="65489-OBART05G26510.1"/>
<feature type="domain" description="DUF7356" evidence="3">
    <location>
        <begin position="231"/>
        <end position="329"/>
    </location>
</feature>
<evidence type="ECO:0000256" key="1">
    <source>
        <dbReference type="SAM" id="MobiDB-lite"/>
    </source>
</evidence>
<name>A0A0D3GB28_9ORYZ</name>